<sequence length="123" mass="14527">MTSLQLGKIAREIPLHNRPARLYKCIMREVPRVLMIYDLMNISRADAKKAIRDHFYHNKDVKDQRVQDMLVEKGYIDLEDTLLQHKQKTHLMVLLEGPIGTDFNDKRLGANASEEEQFHRWVQ</sequence>
<reference evidence="10 11" key="1">
    <citation type="journal article" date="2008" name="Nature">
        <title>The Phaeodactylum genome reveals the evolutionary history of diatom genomes.</title>
        <authorList>
            <person name="Bowler C."/>
            <person name="Allen A.E."/>
            <person name="Badger J.H."/>
            <person name="Grimwood J."/>
            <person name="Jabbari K."/>
            <person name="Kuo A."/>
            <person name="Maheswari U."/>
            <person name="Martens C."/>
            <person name="Maumus F."/>
            <person name="Otillar R.P."/>
            <person name="Rayko E."/>
            <person name="Salamov A."/>
            <person name="Vandepoele K."/>
            <person name="Beszteri B."/>
            <person name="Gruber A."/>
            <person name="Heijde M."/>
            <person name="Katinka M."/>
            <person name="Mock T."/>
            <person name="Valentin K."/>
            <person name="Verret F."/>
            <person name="Berges J.A."/>
            <person name="Brownlee C."/>
            <person name="Cadoret J.P."/>
            <person name="Chiovitti A."/>
            <person name="Choi C.J."/>
            <person name="Coesel S."/>
            <person name="De Martino A."/>
            <person name="Detter J.C."/>
            <person name="Durkin C."/>
            <person name="Falciatore A."/>
            <person name="Fournet J."/>
            <person name="Haruta M."/>
            <person name="Huysman M.J."/>
            <person name="Jenkins B.D."/>
            <person name="Jiroutova K."/>
            <person name="Jorgensen R.E."/>
            <person name="Joubert Y."/>
            <person name="Kaplan A."/>
            <person name="Kroger N."/>
            <person name="Kroth P.G."/>
            <person name="La Roche J."/>
            <person name="Lindquist E."/>
            <person name="Lommer M."/>
            <person name="Martin-Jezequel V."/>
            <person name="Lopez P.J."/>
            <person name="Lucas S."/>
            <person name="Mangogna M."/>
            <person name="McGinnis K."/>
            <person name="Medlin L.K."/>
            <person name="Montsant A."/>
            <person name="Oudot-Le Secq M.P."/>
            <person name="Napoli C."/>
            <person name="Obornik M."/>
            <person name="Parker M.S."/>
            <person name="Petit J.L."/>
            <person name="Porcel B.M."/>
            <person name="Poulsen N."/>
            <person name="Robison M."/>
            <person name="Rychlewski L."/>
            <person name="Rynearson T.A."/>
            <person name="Schmutz J."/>
            <person name="Shapiro H."/>
            <person name="Siaut M."/>
            <person name="Stanley M."/>
            <person name="Sussman M.R."/>
            <person name="Taylor A.R."/>
            <person name="Vardi A."/>
            <person name="von Dassow P."/>
            <person name="Vyverman W."/>
            <person name="Willis A."/>
            <person name="Wyrwicz L.S."/>
            <person name="Rokhsar D.S."/>
            <person name="Weissenbach J."/>
            <person name="Armbrust E.V."/>
            <person name="Green B.R."/>
            <person name="Van de Peer Y."/>
            <person name="Grigoriev I.V."/>
        </authorList>
    </citation>
    <scope>NUCLEOTIDE SEQUENCE [LARGE SCALE GENOMIC DNA]</scope>
    <source>
        <strain evidence="10 11">CCAP 1055/1</strain>
    </source>
</reference>
<evidence type="ECO:0000256" key="5">
    <source>
        <dbReference type="ARBA" id="ARBA00022792"/>
    </source>
</evidence>
<evidence type="ECO:0000256" key="8">
    <source>
        <dbReference type="ARBA" id="ARBA00023136"/>
    </source>
</evidence>
<comment type="subcellular location">
    <subcellularLocation>
        <location evidence="1">Mitochondrion inner membrane</location>
        <topology evidence="1">Peripheral membrane protein</topology>
        <orientation evidence="1">Matrix side</orientation>
    </subcellularLocation>
</comment>
<evidence type="ECO:0000256" key="4">
    <source>
        <dbReference type="ARBA" id="ARBA00022660"/>
    </source>
</evidence>
<keyword evidence="11" id="KW-1185">Reference proteome</keyword>
<dbReference type="OrthoDB" id="14535at2759"/>
<comment type="similarity">
    <text evidence="2">Belongs to the complex I LYR family.</text>
</comment>
<keyword evidence="8" id="KW-0472">Membrane</keyword>
<evidence type="ECO:0000313" key="10">
    <source>
        <dbReference type="EMBL" id="EEC42637.1"/>
    </source>
</evidence>
<proteinExistence type="inferred from homology"/>
<evidence type="ECO:0000256" key="1">
    <source>
        <dbReference type="ARBA" id="ARBA00004443"/>
    </source>
</evidence>
<evidence type="ECO:0000256" key="7">
    <source>
        <dbReference type="ARBA" id="ARBA00023128"/>
    </source>
</evidence>
<accession>B7S480</accession>
<keyword evidence="6" id="KW-0249">Electron transport</keyword>
<dbReference type="EMBL" id="DS999284">
    <property type="protein sequence ID" value="EEC42637.1"/>
    <property type="molecule type" value="Genomic_DNA"/>
</dbReference>
<dbReference type="InterPro" id="IPR016488">
    <property type="entry name" value="NADH_Ub_cplx-1_asu_su-6"/>
</dbReference>
<evidence type="ECO:0000256" key="3">
    <source>
        <dbReference type="ARBA" id="ARBA00022448"/>
    </source>
</evidence>
<evidence type="ECO:0000256" key="6">
    <source>
        <dbReference type="ARBA" id="ARBA00022982"/>
    </source>
</evidence>
<dbReference type="GeneID" id="7204980"/>
<keyword evidence="4" id="KW-0679">Respiratory chain</keyword>
<dbReference type="AlphaFoldDB" id="B7S480"/>
<organism evidence="10 11">
    <name type="scientific">Phaeodactylum tricornutum (strain CCAP 1055/1)</name>
    <dbReference type="NCBI Taxonomy" id="556484"/>
    <lineage>
        <taxon>Eukaryota</taxon>
        <taxon>Sar</taxon>
        <taxon>Stramenopiles</taxon>
        <taxon>Ochrophyta</taxon>
        <taxon>Bacillariophyta</taxon>
        <taxon>Bacillariophyceae</taxon>
        <taxon>Bacillariophycidae</taxon>
        <taxon>Naviculales</taxon>
        <taxon>Phaeodactylaceae</taxon>
        <taxon>Phaeodactylum</taxon>
    </lineage>
</organism>
<keyword evidence="5" id="KW-0999">Mitochondrion inner membrane</keyword>
<dbReference type="GO" id="GO:0006979">
    <property type="term" value="P:response to oxidative stress"/>
    <property type="evidence" value="ECO:0007669"/>
    <property type="project" value="TreeGrafter"/>
</dbReference>
<gene>
    <name evidence="10" type="ORF">PHATRDRAFT_bd1704</name>
</gene>
<evidence type="ECO:0000313" key="11">
    <source>
        <dbReference type="Proteomes" id="UP000000759"/>
    </source>
</evidence>
<evidence type="ECO:0000256" key="2">
    <source>
        <dbReference type="ARBA" id="ARBA00009508"/>
    </source>
</evidence>
<dbReference type="Pfam" id="PF05347">
    <property type="entry name" value="Complex1_LYR"/>
    <property type="match status" value="1"/>
</dbReference>
<dbReference type="InterPro" id="IPR008011">
    <property type="entry name" value="Complex1_LYR_dom"/>
</dbReference>
<dbReference type="PANTHER" id="PTHR12964">
    <property type="entry name" value="NADH-UBIQUINONE OXIDOREDUCTASE B14 SUBUNIT"/>
    <property type="match status" value="1"/>
</dbReference>
<dbReference type="PaxDb" id="2850-Phatrdraft1704"/>
<keyword evidence="3" id="KW-0813">Transport</keyword>
<feature type="domain" description="Complex 1 LYR protein" evidence="9">
    <location>
        <begin position="20"/>
        <end position="79"/>
    </location>
</feature>
<dbReference type="KEGG" id="pti:PHATRDRAFT_bd1704"/>
<evidence type="ECO:0000259" key="9">
    <source>
        <dbReference type="Pfam" id="PF05347"/>
    </source>
</evidence>
<reference evidence="11" key="2">
    <citation type="submission" date="2008-08" db="EMBL/GenBank/DDBJ databases">
        <authorList>
            <consortium name="Diatom Consortium"/>
            <person name="Grigoriev I."/>
            <person name="Grimwood J."/>
            <person name="Kuo A."/>
            <person name="Otillar R.P."/>
            <person name="Salamov A."/>
            <person name="Detter J.C."/>
            <person name="Lindquist E."/>
            <person name="Shapiro H."/>
            <person name="Lucas S."/>
            <person name="Glavina del Rio T."/>
            <person name="Pitluck S."/>
            <person name="Rokhsar D."/>
            <person name="Bowler C."/>
        </authorList>
    </citation>
    <scope>GENOME REANNOTATION</scope>
    <source>
        <strain evidence="11">CCAP 1055/1</strain>
    </source>
</reference>
<dbReference type="HOGENOM" id="CLU_2019725_0_0_1"/>
<keyword evidence="7" id="KW-0496">Mitochondrion</keyword>
<dbReference type="GO" id="GO:0005743">
    <property type="term" value="C:mitochondrial inner membrane"/>
    <property type="evidence" value="ECO:0007669"/>
    <property type="project" value="UniProtKB-SubCell"/>
</dbReference>
<protein>
    <recommendedName>
        <fullName evidence="9">Complex 1 LYR protein domain-containing protein</fullName>
    </recommendedName>
</protein>
<dbReference type="InParanoid" id="B7S480"/>
<dbReference type="STRING" id="556484.B7S480"/>
<dbReference type="RefSeq" id="XP_002176401.1">
    <property type="nucleotide sequence ID" value="XM_002176365.1"/>
</dbReference>
<name>B7S480_PHATC</name>
<dbReference type="Proteomes" id="UP000000759">
    <property type="component" value="Unassembled WGS sequence"/>
</dbReference>
<dbReference type="PANTHER" id="PTHR12964:SF0">
    <property type="entry name" value="NADH DEHYDROGENASE [UBIQUINONE] 1 ALPHA SUBCOMPLEX SUBUNIT 6"/>
    <property type="match status" value="1"/>
</dbReference>